<dbReference type="GO" id="GO:0008780">
    <property type="term" value="F:acyl-[acyl-carrier-protein]-UDP-N-acetylglucosamine O-acyltransferase activity"/>
    <property type="evidence" value="ECO:0007669"/>
    <property type="project" value="InterPro"/>
</dbReference>
<dbReference type="InterPro" id="IPR013114">
    <property type="entry name" value="FabA_FabZ"/>
</dbReference>
<dbReference type="InterPro" id="IPR011004">
    <property type="entry name" value="Trimer_LpxA-like_sf"/>
</dbReference>
<dbReference type="EMBL" id="UINC01001386">
    <property type="protein sequence ID" value="SUZ79433.1"/>
    <property type="molecule type" value="Genomic_DNA"/>
</dbReference>
<dbReference type="GO" id="GO:0016020">
    <property type="term" value="C:membrane"/>
    <property type="evidence" value="ECO:0007669"/>
    <property type="project" value="GOC"/>
</dbReference>
<dbReference type="CDD" id="cd01288">
    <property type="entry name" value="FabZ"/>
    <property type="match status" value="1"/>
</dbReference>
<feature type="non-terminal residue" evidence="10">
    <location>
        <position position="1"/>
    </location>
</feature>
<dbReference type="NCBIfam" id="NF000582">
    <property type="entry name" value="PRK00006.1"/>
    <property type="match status" value="1"/>
</dbReference>
<evidence type="ECO:0000256" key="3">
    <source>
        <dbReference type="ARBA" id="ARBA00022516"/>
    </source>
</evidence>
<evidence type="ECO:0000259" key="9">
    <source>
        <dbReference type="Pfam" id="PF13720"/>
    </source>
</evidence>
<dbReference type="NCBIfam" id="NF003657">
    <property type="entry name" value="PRK05289.1"/>
    <property type="match status" value="1"/>
</dbReference>
<dbReference type="AlphaFoldDB" id="A0A381QPI6"/>
<dbReference type="Pfam" id="PF07977">
    <property type="entry name" value="FabA"/>
    <property type="match status" value="1"/>
</dbReference>
<dbReference type="GO" id="GO:0009245">
    <property type="term" value="P:lipid A biosynthetic process"/>
    <property type="evidence" value="ECO:0007669"/>
    <property type="project" value="UniProtKB-KW"/>
</dbReference>
<evidence type="ECO:0000256" key="7">
    <source>
        <dbReference type="ARBA" id="ARBA00023239"/>
    </source>
</evidence>
<dbReference type="InterPro" id="IPR001451">
    <property type="entry name" value="Hexapep"/>
</dbReference>
<dbReference type="GO" id="GO:0005737">
    <property type="term" value="C:cytoplasm"/>
    <property type="evidence" value="ECO:0007669"/>
    <property type="project" value="UniProtKB-SubCell"/>
</dbReference>
<dbReference type="InterPro" id="IPR010137">
    <property type="entry name" value="Lipid_A_LpxA"/>
</dbReference>
<keyword evidence="3" id="KW-0444">Lipid biosynthesis</keyword>
<organism evidence="10">
    <name type="scientific">marine metagenome</name>
    <dbReference type="NCBI Taxonomy" id="408172"/>
    <lineage>
        <taxon>unclassified sequences</taxon>
        <taxon>metagenomes</taxon>
        <taxon>ecological metagenomes</taxon>
    </lineage>
</organism>
<keyword evidence="7" id="KW-0456">Lyase</keyword>
<keyword evidence="8" id="KW-0012">Acyltransferase</keyword>
<dbReference type="CDD" id="cd03351">
    <property type="entry name" value="LbH_UDP-GlcNAc_AT"/>
    <property type="match status" value="1"/>
</dbReference>
<evidence type="ECO:0000256" key="8">
    <source>
        <dbReference type="ARBA" id="ARBA00023315"/>
    </source>
</evidence>
<evidence type="ECO:0000313" key="10">
    <source>
        <dbReference type="EMBL" id="SUZ79433.1"/>
    </source>
</evidence>
<evidence type="ECO:0000256" key="2">
    <source>
        <dbReference type="ARBA" id="ARBA00022490"/>
    </source>
</evidence>
<evidence type="ECO:0000256" key="5">
    <source>
        <dbReference type="ARBA" id="ARBA00022679"/>
    </source>
</evidence>
<dbReference type="GO" id="GO:0016829">
    <property type="term" value="F:lyase activity"/>
    <property type="evidence" value="ECO:0007669"/>
    <property type="project" value="UniProtKB-KW"/>
</dbReference>
<dbReference type="HAMAP" id="MF_00387">
    <property type="entry name" value="LpxA"/>
    <property type="match status" value="1"/>
</dbReference>
<dbReference type="PANTHER" id="PTHR43480:SF1">
    <property type="entry name" value="ACYL-[ACYL-CARRIER-PROTEIN]--UDP-N-ACETYLGLUCOSAMINE O-ACYLTRANSFERASE, MITOCHONDRIAL-RELATED"/>
    <property type="match status" value="1"/>
</dbReference>
<evidence type="ECO:0000256" key="6">
    <source>
        <dbReference type="ARBA" id="ARBA00023098"/>
    </source>
</evidence>
<gene>
    <name evidence="10" type="ORF">METZ01_LOCUS32287</name>
</gene>
<dbReference type="SUPFAM" id="SSF51161">
    <property type="entry name" value="Trimeric LpxA-like enzymes"/>
    <property type="match status" value="1"/>
</dbReference>
<dbReference type="InterPro" id="IPR037157">
    <property type="entry name" value="Acetyltransf_C_sf"/>
</dbReference>
<proteinExistence type="inferred from homology"/>
<dbReference type="Gene3D" id="3.10.129.10">
    <property type="entry name" value="Hotdog Thioesterase"/>
    <property type="match status" value="1"/>
</dbReference>
<dbReference type="FunFam" id="3.10.129.10:FF:000001">
    <property type="entry name" value="3-hydroxyacyl-[acyl-carrier-protein] dehydratase FabZ"/>
    <property type="match status" value="1"/>
</dbReference>
<evidence type="ECO:0000256" key="1">
    <source>
        <dbReference type="ARBA" id="ARBA00004496"/>
    </source>
</evidence>
<reference evidence="10" key="1">
    <citation type="submission" date="2018-05" db="EMBL/GenBank/DDBJ databases">
        <authorList>
            <person name="Lanie J.A."/>
            <person name="Ng W.-L."/>
            <person name="Kazmierczak K.M."/>
            <person name="Andrzejewski T.M."/>
            <person name="Davidsen T.M."/>
            <person name="Wayne K.J."/>
            <person name="Tettelin H."/>
            <person name="Glass J.I."/>
            <person name="Rusch D."/>
            <person name="Podicherti R."/>
            <person name="Tsui H.-C.T."/>
            <person name="Winkler M.E."/>
        </authorList>
    </citation>
    <scope>NUCLEOTIDE SEQUENCE</scope>
</reference>
<keyword evidence="2" id="KW-0963">Cytoplasm</keyword>
<feature type="domain" description="UDP N-acetylglucosamine O-acyltransferase C-terminal" evidence="9">
    <location>
        <begin position="319"/>
        <end position="400"/>
    </location>
</feature>
<name>A0A381QPI6_9ZZZZ</name>
<evidence type="ECO:0000256" key="4">
    <source>
        <dbReference type="ARBA" id="ARBA00022556"/>
    </source>
</evidence>
<sequence>VSIDIPSVLDNLCYRHPSLLVDDILEHEPGKRLVALKNVTVSEEFFQGHFPGTPLMPGVLMVETLAQASTLLLFANSQRPASRVFLRGVNKAKFRSQVVPGDQLRLEVTRGRTRSSLVEVAGRAFIGDKLVAELKLLFGFMDSETKIDPTAFVAPGAEIGAGTVVGPQAIIGEHVRIGRNCSIGTKAVVDGWTEIGDETVIFPLASVGLIPQDMKFKGEKSRLVIGEHNVFREFVTIHRGTAGGGGITRIGQNNLFMAYAHVAHDCLVGNETIFGNGATLGGHVTVYDHATISAMSGVHQFCRVGRYAFIGGYSVVTRDALPYARTVGNRARVYGVNSIGLVRNGFSQEVIVKLKRAYRYLLQSKLNTSQALARIEMDPSLDCSDVDYLVEFIKSSERGVSLRRSFRHHGRHFDDEIITDE</sequence>
<comment type="subcellular location">
    <subcellularLocation>
        <location evidence="1">Cytoplasm</location>
    </subcellularLocation>
</comment>
<keyword evidence="4" id="KW-0441">Lipid A biosynthesis</keyword>
<dbReference type="Gene3D" id="2.160.10.10">
    <property type="entry name" value="Hexapeptide repeat proteins"/>
    <property type="match status" value="1"/>
</dbReference>
<protein>
    <recommendedName>
        <fullName evidence="9">UDP N-acetylglucosamine O-acyltransferase C-terminal domain-containing protein</fullName>
    </recommendedName>
</protein>
<dbReference type="InterPro" id="IPR029069">
    <property type="entry name" value="HotDog_dom_sf"/>
</dbReference>
<dbReference type="NCBIfam" id="TIGR01852">
    <property type="entry name" value="lipid_A_lpxA"/>
    <property type="match status" value="1"/>
</dbReference>
<dbReference type="PANTHER" id="PTHR43480">
    <property type="entry name" value="ACYL-[ACYL-CARRIER-PROTEIN]--UDP-N-ACETYLGLUCOSAMINE O-ACYLTRANSFERASE"/>
    <property type="match status" value="1"/>
</dbReference>
<dbReference type="SUPFAM" id="SSF54637">
    <property type="entry name" value="Thioesterase/thiol ester dehydrase-isomerase"/>
    <property type="match status" value="1"/>
</dbReference>
<keyword evidence="6" id="KW-0443">Lipid metabolism</keyword>
<keyword evidence="5" id="KW-0808">Transferase</keyword>
<dbReference type="Pfam" id="PF13720">
    <property type="entry name" value="Acetyltransf_11"/>
    <property type="match status" value="1"/>
</dbReference>
<dbReference type="Pfam" id="PF00132">
    <property type="entry name" value="Hexapep"/>
    <property type="match status" value="1"/>
</dbReference>
<dbReference type="Gene3D" id="1.20.1180.10">
    <property type="entry name" value="Udp N-acetylglucosamine O-acyltransferase, C-terminal domain"/>
    <property type="match status" value="1"/>
</dbReference>
<dbReference type="InterPro" id="IPR029098">
    <property type="entry name" value="Acetyltransf_C"/>
</dbReference>
<accession>A0A381QPI6</accession>